<reference evidence="2 3" key="1">
    <citation type="submission" date="2013-08" db="EMBL/GenBank/DDBJ databases">
        <title>The genome sequence of Knoellia sinensis.</title>
        <authorList>
            <person name="Zhu W."/>
            <person name="Wang G."/>
        </authorList>
    </citation>
    <scope>NUCLEOTIDE SEQUENCE [LARGE SCALE GENOMIC DNA]</scope>
    <source>
        <strain evidence="2 3">KCTC 19936</strain>
    </source>
</reference>
<feature type="transmembrane region" description="Helical" evidence="1">
    <location>
        <begin position="44"/>
        <end position="62"/>
    </location>
</feature>
<organism evidence="2 3">
    <name type="scientific">Knoellia sinensis KCTC 19936</name>
    <dbReference type="NCBI Taxonomy" id="1385520"/>
    <lineage>
        <taxon>Bacteria</taxon>
        <taxon>Bacillati</taxon>
        <taxon>Actinomycetota</taxon>
        <taxon>Actinomycetes</taxon>
        <taxon>Micrococcales</taxon>
        <taxon>Intrasporangiaceae</taxon>
        <taxon>Knoellia</taxon>
    </lineage>
</organism>
<gene>
    <name evidence="2" type="ORF">N802_12730</name>
</gene>
<comment type="caution">
    <text evidence="2">The sequence shown here is derived from an EMBL/GenBank/DDBJ whole genome shotgun (WGS) entry which is preliminary data.</text>
</comment>
<evidence type="ECO:0000313" key="3">
    <source>
        <dbReference type="Proteomes" id="UP000030002"/>
    </source>
</evidence>
<keyword evidence="1" id="KW-0472">Membrane</keyword>
<dbReference type="AlphaFoldDB" id="A0A0A0JEC6"/>
<dbReference type="eggNOG" id="ENOG50312Q2">
    <property type="taxonomic scope" value="Bacteria"/>
</dbReference>
<keyword evidence="1" id="KW-0812">Transmembrane</keyword>
<evidence type="ECO:0008006" key="4">
    <source>
        <dbReference type="Google" id="ProtNLM"/>
    </source>
</evidence>
<evidence type="ECO:0000313" key="2">
    <source>
        <dbReference type="EMBL" id="KGN34412.1"/>
    </source>
</evidence>
<keyword evidence="3" id="KW-1185">Reference proteome</keyword>
<sequence>MPVASRVRAASGAWADQLRADAAARTETMVDSALSTRRGTRRRVVAPAVAGFAALGAMFTLVTQNALAVNFTSVDTAYKVYTNKISGTHGAGFIDEQQTKNNGKVAVSEMGFAEAKLAGLCAIAHQNLPTVGDVSFVLRAGETVDGTLEAGAEQVSATKLFFASPGLSGYGDEIASLNLGQSADSVTMNGDTFPAPMAGAPGAFGLQAKVLTISNLKSQAYGIDLQGSIKLPNLRIQIVPGKKDHADCATLANPAS</sequence>
<name>A0A0A0JEC6_9MICO</name>
<keyword evidence="1" id="KW-1133">Transmembrane helix</keyword>
<protein>
    <recommendedName>
        <fullName evidence="4">Cholesterol esterase</fullName>
    </recommendedName>
</protein>
<dbReference type="STRING" id="1385520.N802_12730"/>
<dbReference type="Pfam" id="PF19741">
    <property type="entry name" value="DUF6230"/>
    <property type="match status" value="1"/>
</dbReference>
<dbReference type="InterPro" id="IPR046198">
    <property type="entry name" value="DUF6230"/>
</dbReference>
<dbReference type="EMBL" id="AVPJ01000002">
    <property type="protein sequence ID" value="KGN34412.1"/>
    <property type="molecule type" value="Genomic_DNA"/>
</dbReference>
<proteinExistence type="predicted"/>
<dbReference type="Proteomes" id="UP000030002">
    <property type="component" value="Unassembled WGS sequence"/>
</dbReference>
<evidence type="ECO:0000256" key="1">
    <source>
        <dbReference type="SAM" id="Phobius"/>
    </source>
</evidence>
<accession>A0A0A0JEC6</accession>